<protein>
    <recommendedName>
        <fullName evidence="3">DUF922 domain-containing protein</fullName>
    </recommendedName>
</protein>
<comment type="caution">
    <text evidence="1">The sequence shown here is derived from an EMBL/GenBank/DDBJ whole genome shotgun (WGS) entry which is preliminary data.</text>
</comment>
<name>I0WBB2_9FLAO</name>
<dbReference type="InterPro" id="IPR010321">
    <property type="entry name" value="DUF922"/>
</dbReference>
<dbReference type="EMBL" id="AJJU01000018">
    <property type="protein sequence ID" value="EID73678.1"/>
    <property type="molecule type" value="Genomic_DNA"/>
</dbReference>
<organism evidence="1 2">
    <name type="scientific">Imtechella halotolerans K1</name>
    <dbReference type="NCBI Taxonomy" id="946077"/>
    <lineage>
        <taxon>Bacteria</taxon>
        <taxon>Pseudomonadati</taxon>
        <taxon>Bacteroidota</taxon>
        <taxon>Flavobacteriia</taxon>
        <taxon>Flavobacteriales</taxon>
        <taxon>Flavobacteriaceae</taxon>
        <taxon>Imtechella</taxon>
    </lineage>
</organism>
<reference evidence="1 2" key="1">
    <citation type="journal article" date="2012" name="J. Bacteriol.">
        <title>Genome Sequence of the Halotolerant Bacterium Imtechella halotolerans K1T.</title>
        <authorList>
            <person name="Kumar S."/>
            <person name="Vikram S."/>
            <person name="Subramanian S."/>
            <person name="Raghava G.P."/>
            <person name="Pinnaka A.K."/>
        </authorList>
    </citation>
    <scope>NUCLEOTIDE SEQUENCE [LARGE SCALE GENOMIC DNA]</scope>
    <source>
        <strain evidence="1 2">K1</strain>
    </source>
</reference>
<evidence type="ECO:0008006" key="3">
    <source>
        <dbReference type="Google" id="ProtNLM"/>
    </source>
</evidence>
<evidence type="ECO:0000313" key="1">
    <source>
        <dbReference type="EMBL" id="EID73678.1"/>
    </source>
</evidence>
<dbReference type="Proteomes" id="UP000005938">
    <property type="component" value="Unassembled WGS sequence"/>
</dbReference>
<dbReference type="PATRIC" id="fig|946077.3.peg.2058"/>
<dbReference type="Pfam" id="PF06037">
    <property type="entry name" value="DUF922"/>
    <property type="match status" value="1"/>
</dbReference>
<keyword evidence="2" id="KW-1185">Reference proteome</keyword>
<sequence length="161" mass="19042">MPQQHEVIKWDRNRLLTWKDFQGKPQKDSDVAATTASGVFYSIKYGTKGSEVRVVVDVYAYFSPRQSWYHKDMADDHLLSHEQLHFDITELYARKLRKKIATYSFTQDADKEMKVLFNRAMKSLDSVQDIYDVQTDYSRNDTLQYQWKSNIEAQLSLYSSY</sequence>
<dbReference type="eggNOG" id="COG5661">
    <property type="taxonomic scope" value="Bacteria"/>
</dbReference>
<dbReference type="AlphaFoldDB" id="I0WBB2"/>
<evidence type="ECO:0000313" key="2">
    <source>
        <dbReference type="Proteomes" id="UP000005938"/>
    </source>
</evidence>
<dbReference type="STRING" id="946077.W5A_10195"/>
<gene>
    <name evidence="1" type="ORF">W5A_10195</name>
</gene>
<accession>I0WBB2</accession>
<proteinExistence type="predicted"/>